<organism evidence="2 3">
    <name type="scientific">Aestuariivirga litoralis</name>
    <dbReference type="NCBI Taxonomy" id="2650924"/>
    <lineage>
        <taxon>Bacteria</taxon>
        <taxon>Pseudomonadati</taxon>
        <taxon>Pseudomonadota</taxon>
        <taxon>Alphaproteobacteria</taxon>
        <taxon>Hyphomicrobiales</taxon>
        <taxon>Aestuariivirgaceae</taxon>
        <taxon>Aestuariivirga</taxon>
    </lineage>
</organism>
<dbReference type="EMBL" id="QKVK01000002">
    <property type="protein sequence ID" value="PZF77995.1"/>
    <property type="molecule type" value="Genomic_DNA"/>
</dbReference>
<evidence type="ECO:0000256" key="1">
    <source>
        <dbReference type="SAM" id="MobiDB-lite"/>
    </source>
</evidence>
<evidence type="ECO:0000313" key="2">
    <source>
        <dbReference type="EMBL" id="PZF77995.1"/>
    </source>
</evidence>
<name>A0A2W2ARM3_9HYPH</name>
<reference evidence="3" key="1">
    <citation type="submission" date="2018-06" db="EMBL/GenBank/DDBJ databases">
        <title>Aestuariibacter litoralis strain KCTC 52945T.</title>
        <authorList>
            <person name="Li X."/>
            <person name="Salam N."/>
            <person name="Li J.-L."/>
            <person name="Chen Y.-M."/>
            <person name="Yang Z.-W."/>
            <person name="Zhang L.-Y."/>
            <person name="Han M.-X."/>
            <person name="Xiao M."/>
            <person name="Li W.-J."/>
        </authorList>
    </citation>
    <scope>NUCLEOTIDE SEQUENCE [LARGE SCALE GENOMIC DNA]</scope>
    <source>
        <strain evidence="3">KCTC 52945</strain>
    </source>
</reference>
<protein>
    <submittedName>
        <fullName evidence="2">Uncharacterized protein</fullName>
    </submittedName>
</protein>
<feature type="region of interest" description="Disordered" evidence="1">
    <location>
        <begin position="187"/>
        <end position="206"/>
    </location>
</feature>
<feature type="region of interest" description="Disordered" evidence="1">
    <location>
        <begin position="1"/>
        <end position="28"/>
    </location>
</feature>
<proteinExistence type="predicted"/>
<comment type="caution">
    <text evidence="2">The sequence shown here is derived from an EMBL/GenBank/DDBJ whole genome shotgun (WGS) entry which is preliminary data.</text>
</comment>
<sequence length="206" mass="20638">MPASLALPTFANGGQVTAEGKSEPPAPLPATARYETVADVKGMAGLTAPEGATIAPMAGAAGDIAVVRLSGMKSNAPAFGKPGVYLTLPPAFEQAASGQAVRVTVMARRASDAPGKSFAVAYSTNEVGNSGWQRFDLGDQLASYSFIYKVPVMKAGYGDFIGILPEEGGAVEISGIGAEVFPAGTELPPSASLTGSTTGTATTAAP</sequence>
<keyword evidence="3" id="KW-1185">Reference proteome</keyword>
<dbReference type="Proteomes" id="UP000248795">
    <property type="component" value="Unassembled WGS sequence"/>
</dbReference>
<gene>
    <name evidence="2" type="ORF">DK847_06100</name>
</gene>
<dbReference type="AlphaFoldDB" id="A0A2W2ARM3"/>
<accession>A0A2W2ARM3</accession>
<evidence type="ECO:0000313" key="3">
    <source>
        <dbReference type="Proteomes" id="UP000248795"/>
    </source>
</evidence>